<reference evidence="2 3" key="1">
    <citation type="submission" date="2016-03" db="EMBL/GenBank/DDBJ databases">
        <title>EvidentialGene: Evidence-directed Construction of Genes on Genomes.</title>
        <authorList>
            <person name="Gilbert D.G."/>
            <person name="Choi J.-H."/>
            <person name="Mockaitis K."/>
            <person name="Colbourne J."/>
            <person name="Pfrender M."/>
        </authorList>
    </citation>
    <scope>NUCLEOTIDE SEQUENCE [LARGE SCALE GENOMIC DNA]</scope>
    <source>
        <strain evidence="2 3">Xinb3</strain>
        <tissue evidence="2">Complete organism</tissue>
    </source>
</reference>
<evidence type="ECO:0000256" key="1">
    <source>
        <dbReference type="SAM" id="Phobius"/>
    </source>
</evidence>
<feature type="transmembrane region" description="Helical" evidence="1">
    <location>
        <begin position="9"/>
        <end position="29"/>
    </location>
</feature>
<protein>
    <submittedName>
        <fullName evidence="2">Uncharacterized protein</fullName>
    </submittedName>
</protein>
<organism evidence="2 3">
    <name type="scientific">Daphnia magna</name>
    <dbReference type="NCBI Taxonomy" id="35525"/>
    <lineage>
        <taxon>Eukaryota</taxon>
        <taxon>Metazoa</taxon>
        <taxon>Ecdysozoa</taxon>
        <taxon>Arthropoda</taxon>
        <taxon>Crustacea</taxon>
        <taxon>Branchiopoda</taxon>
        <taxon>Diplostraca</taxon>
        <taxon>Cladocera</taxon>
        <taxon>Anomopoda</taxon>
        <taxon>Daphniidae</taxon>
        <taxon>Daphnia</taxon>
    </lineage>
</organism>
<proteinExistence type="predicted"/>
<comment type="caution">
    <text evidence="2">The sequence shown here is derived from an EMBL/GenBank/DDBJ whole genome shotgun (WGS) entry which is preliminary data.</text>
</comment>
<dbReference type="Proteomes" id="UP000076858">
    <property type="component" value="Unassembled WGS sequence"/>
</dbReference>
<gene>
    <name evidence="2" type="ORF">APZ42_007494</name>
</gene>
<keyword evidence="1" id="KW-1133">Transmembrane helix</keyword>
<dbReference type="AlphaFoldDB" id="A0A164F8Z4"/>
<keyword evidence="3" id="KW-1185">Reference proteome</keyword>
<evidence type="ECO:0000313" key="3">
    <source>
        <dbReference type="Proteomes" id="UP000076858"/>
    </source>
</evidence>
<dbReference type="EMBL" id="LRGB01020918">
    <property type="protein sequence ID" value="KZR97556.1"/>
    <property type="molecule type" value="Genomic_DNA"/>
</dbReference>
<evidence type="ECO:0000313" key="2">
    <source>
        <dbReference type="EMBL" id="KZR97556.1"/>
    </source>
</evidence>
<accession>A0A164F8Z4</accession>
<keyword evidence="1" id="KW-0812">Transmembrane</keyword>
<sequence>MRHLILVKITILMSCGFTWNLAYVFHFVLYNFKVNSYLVEGTMALTNS</sequence>
<keyword evidence="1" id="KW-0472">Membrane</keyword>
<name>A0A164F8Z4_9CRUS</name>